<evidence type="ECO:0000313" key="2">
    <source>
        <dbReference type="Proteomes" id="UP001228049"/>
    </source>
</evidence>
<organism evidence="1 2">
    <name type="scientific">Dissostichus eleginoides</name>
    <name type="common">Patagonian toothfish</name>
    <name type="synonym">Dissostichus amissus</name>
    <dbReference type="NCBI Taxonomy" id="100907"/>
    <lineage>
        <taxon>Eukaryota</taxon>
        <taxon>Metazoa</taxon>
        <taxon>Chordata</taxon>
        <taxon>Craniata</taxon>
        <taxon>Vertebrata</taxon>
        <taxon>Euteleostomi</taxon>
        <taxon>Actinopterygii</taxon>
        <taxon>Neopterygii</taxon>
        <taxon>Teleostei</taxon>
        <taxon>Neoteleostei</taxon>
        <taxon>Acanthomorphata</taxon>
        <taxon>Eupercaria</taxon>
        <taxon>Perciformes</taxon>
        <taxon>Notothenioidei</taxon>
        <taxon>Nototheniidae</taxon>
        <taxon>Dissostichus</taxon>
    </lineage>
</organism>
<name>A0AAD9EUY3_DISEL</name>
<dbReference type="Proteomes" id="UP001228049">
    <property type="component" value="Unassembled WGS sequence"/>
</dbReference>
<gene>
    <name evidence="1" type="ORF">KUDE01_027427</name>
</gene>
<keyword evidence="2" id="KW-1185">Reference proteome</keyword>
<protein>
    <submittedName>
        <fullName evidence="1">ATP-dependent DNA helicase DinG</fullName>
    </submittedName>
</protein>
<dbReference type="GO" id="GO:0004386">
    <property type="term" value="F:helicase activity"/>
    <property type="evidence" value="ECO:0007669"/>
    <property type="project" value="UniProtKB-KW"/>
</dbReference>
<dbReference type="EMBL" id="JASDAP010000026">
    <property type="protein sequence ID" value="KAK1879304.1"/>
    <property type="molecule type" value="Genomic_DNA"/>
</dbReference>
<dbReference type="AlphaFoldDB" id="A0AAD9EUY3"/>
<sequence>MQRALFSRSALLAQQAAAALDGPLAARSAPLLLRLDRSMSSVSSRRRHACSGRWRFHCVTCSDLDPQTFLHVS</sequence>
<keyword evidence="1" id="KW-0378">Hydrolase</keyword>
<accession>A0AAD9EUY3</accession>
<comment type="caution">
    <text evidence="1">The sequence shown here is derived from an EMBL/GenBank/DDBJ whole genome shotgun (WGS) entry which is preliminary data.</text>
</comment>
<evidence type="ECO:0000313" key="1">
    <source>
        <dbReference type="EMBL" id="KAK1879304.1"/>
    </source>
</evidence>
<keyword evidence="1" id="KW-0067">ATP-binding</keyword>
<reference evidence="1" key="1">
    <citation type="submission" date="2023-04" db="EMBL/GenBank/DDBJ databases">
        <title>Chromosome-level genome of Chaenocephalus aceratus.</title>
        <authorList>
            <person name="Park H."/>
        </authorList>
    </citation>
    <scope>NUCLEOTIDE SEQUENCE</scope>
    <source>
        <strain evidence="1">DE</strain>
        <tissue evidence="1">Muscle</tissue>
    </source>
</reference>
<keyword evidence="1" id="KW-0347">Helicase</keyword>
<proteinExistence type="predicted"/>
<keyword evidence="1" id="KW-0547">Nucleotide-binding</keyword>